<keyword evidence="4" id="KW-0255">Endonuclease</keyword>
<evidence type="ECO:0000313" key="17">
    <source>
        <dbReference type="EMBL" id="CAF0876550.1"/>
    </source>
</evidence>
<proteinExistence type="inferred from homology"/>
<dbReference type="InterPro" id="IPR011084">
    <property type="entry name" value="DRMBL"/>
</dbReference>
<evidence type="ECO:0000256" key="5">
    <source>
        <dbReference type="ARBA" id="ARBA00022763"/>
    </source>
</evidence>
<dbReference type="GO" id="GO:0036297">
    <property type="term" value="P:interstrand cross-link repair"/>
    <property type="evidence" value="ECO:0007669"/>
    <property type="project" value="TreeGrafter"/>
</dbReference>
<gene>
    <name evidence="18" type="ORF">FNK824_LOCUS9284</name>
    <name evidence="16" type="ORF">JXQ802_LOCUS5031</name>
    <name evidence="19" type="ORF">OTI717_LOCUS23293</name>
    <name evidence="15" type="ORF">RFH988_LOCUS2754</name>
    <name evidence="17" type="ORF">SEV965_LOCUS4395</name>
</gene>
<evidence type="ECO:0000256" key="11">
    <source>
        <dbReference type="ARBA" id="ARBA00039759"/>
    </source>
</evidence>
<dbReference type="EMBL" id="CAJOAX010004133">
    <property type="protein sequence ID" value="CAF3891396.1"/>
    <property type="molecule type" value="Genomic_DNA"/>
</dbReference>
<evidence type="ECO:0000313" key="16">
    <source>
        <dbReference type="EMBL" id="CAF0817608.1"/>
    </source>
</evidence>
<evidence type="ECO:0000313" key="19">
    <source>
        <dbReference type="EMBL" id="CAF3891396.1"/>
    </source>
</evidence>
<evidence type="ECO:0000256" key="9">
    <source>
        <dbReference type="ARBA" id="ARBA00023204"/>
    </source>
</evidence>
<dbReference type="Proteomes" id="UP000663882">
    <property type="component" value="Unassembled WGS sequence"/>
</dbReference>
<evidence type="ECO:0000256" key="10">
    <source>
        <dbReference type="ARBA" id="ARBA00023242"/>
    </source>
</evidence>
<dbReference type="OrthoDB" id="262529at2759"/>
<keyword evidence="20" id="KW-1185">Reference proteome</keyword>
<accession>A0A813Y1G6</accession>
<evidence type="ECO:0000256" key="8">
    <source>
        <dbReference type="ARBA" id="ARBA00023172"/>
    </source>
</evidence>
<dbReference type="GO" id="GO:0000723">
    <property type="term" value="P:telomere maintenance"/>
    <property type="evidence" value="ECO:0007669"/>
    <property type="project" value="TreeGrafter"/>
</dbReference>
<name>A0A813Y1G6_9BILA</name>
<comment type="subcellular location">
    <subcellularLocation>
        <location evidence="1">Nucleus</location>
    </subcellularLocation>
</comment>
<dbReference type="GO" id="GO:0006310">
    <property type="term" value="P:DNA recombination"/>
    <property type="evidence" value="ECO:0007669"/>
    <property type="project" value="UniProtKB-KW"/>
</dbReference>
<evidence type="ECO:0000256" key="2">
    <source>
        <dbReference type="ARBA" id="ARBA00010304"/>
    </source>
</evidence>
<dbReference type="EMBL" id="CAJOBE010000965">
    <property type="protein sequence ID" value="CAF3702896.1"/>
    <property type="molecule type" value="Genomic_DNA"/>
</dbReference>
<keyword evidence="10" id="KW-0539">Nucleus</keyword>
<dbReference type="PANTHER" id="PTHR23240">
    <property type="entry name" value="DNA CROSS-LINK REPAIR PROTEIN PSO2/SNM1-RELATED"/>
    <property type="match status" value="1"/>
</dbReference>
<dbReference type="GO" id="GO:0035312">
    <property type="term" value="F:5'-3' DNA exonuclease activity"/>
    <property type="evidence" value="ECO:0007669"/>
    <property type="project" value="TreeGrafter"/>
</dbReference>
<dbReference type="InterPro" id="IPR036866">
    <property type="entry name" value="RibonucZ/Hydroxyglut_hydro"/>
</dbReference>
<dbReference type="EMBL" id="CAJNOO010000061">
    <property type="protein sequence ID" value="CAF0778405.1"/>
    <property type="molecule type" value="Genomic_DNA"/>
</dbReference>
<dbReference type="Proteomes" id="UP000663889">
    <property type="component" value="Unassembled WGS sequence"/>
</dbReference>
<keyword evidence="9" id="KW-0234">DNA repair</keyword>
<feature type="region of interest" description="Disordered" evidence="13">
    <location>
        <begin position="468"/>
        <end position="491"/>
    </location>
</feature>
<dbReference type="GO" id="GO:0005634">
    <property type="term" value="C:nucleus"/>
    <property type="evidence" value="ECO:0007669"/>
    <property type="project" value="UniProtKB-SubCell"/>
</dbReference>
<dbReference type="Proteomes" id="UP000663870">
    <property type="component" value="Unassembled WGS sequence"/>
</dbReference>
<dbReference type="Gene3D" id="3.60.15.10">
    <property type="entry name" value="Ribonuclease Z/Hydroxyacylglutathione hydrolase-like"/>
    <property type="match status" value="1"/>
</dbReference>
<evidence type="ECO:0000256" key="12">
    <source>
        <dbReference type="ARBA" id="ARBA00042677"/>
    </source>
</evidence>
<evidence type="ECO:0000313" key="21">
    <source>
        <dbReference type="Proteomes" id="UP000663889"/>
    </source>
</evidence>
<protein>
    <recommendedName>
        <fullName evidence="11">Protein artemis</fullName>
    </recommendedName>
    <alternativeName>
        <fullName evidence="12">DNA cross-link repair 1C protein</fullName>
    </alternativeName>
</protein>
<reference evidence="17" key="1">
    <citation type="submission" date="2021-02" db="EMBL/GenBank/DDBJ databases">
        <authorList>
            <person name="Nowell W R."/>
        </authorList>
    </citation>
    <scope>NUCLEOTIDE SEQUENCE</scope>
</reference>
<evidence type="ECO:0000256" key="7">
    <source>
        <dbReference type="ARBA" id="ARBA00022839"/>
    </source>
</evidence>
<dbReference type="Proteomes" id="UP000663823">
    <property type="component" value="Unassembled WGS sequence"/>
</dbReference>
<keyword evidence="5" id="KW-0227">DNA damage</keyword>
<dbReference type="GO" id="GO:0006303">
    <property type="term" value="P:double-strand break repair via nonhomologous end joining"/>
    <property type="evidence" value="ECO:0007669"/>
    <property type="project" value="TreeGrafter"/>
</dbReference>
<evidence type="ECO:0000313" key="20">
    <source>
        <dbReference type="Proteomes" id="UP000663870"/>
    </source>
</evidence>
<evidence type="ECO:0000259" key="14">
    <source>
        <dbReference type="Pfam" id="PF07522"/>
    </source>
</evidence>
<dbReference type="PANTHER" id="PTHR23240:SF8">
    <property type="entry name" value="PROTEIN ARTEMIS"/>
    <property type="match status" value="1"/>
</dbReference>
<keyword evidence="7" id="KW-0269">Exonuclease</keyword>
<evidence type="ECO:0000256" key="3">
    <source>
        <dbReference type="ARBA" id="ARBA00022722"/>
    </source>
</evidence>
<comment type="similarity">
    <text evidence="2">Belongs to the DNA repair metallo-beta-lactamase (DRMBL) family.</text>
</comment>
<dbReference type="GO" id="GO:0004519">
    <property type="term" value="F:endonuclease activity"/>
    <property type="evidence" value="ECO:0007669"/>
    <property type="project" value="UniProtKB-KW"/>
</dbReference>
<evidence type="ECO:0000256" key="1">
    <source>
        <dbReference type="ARBA" id="ARBA00004123"/>
    </source>
</evidence>
<evidence type="ECO:0000256" key="6">
    <source>
        <dbReference type="ARBA" id="ARBA00022801"/>
    </source>
</evidence>
<keyword evidence="8" id="KW-0233">DNA recombination</keyword>
<comment type="caution">
    <text evidence="17">The sequence shown here is derived from an EMBL/GenBank/DDBJ whole genome shotgun (WGS) entry which is preliminary data.</text>
</comment>
<dbReference type="EMBL" id="CAJNOU010000124">
    <property type="protein sequence ID" value="CAF0876550.1"/>
    <property type="molecule type" value="Genomic_DNA"/>
</dbReference>
<keyword evidence="6" id="KW-0378">Hydrolase</keyword>
<evidence type="ECO:0000313" key="18">
    <source>
        <dbReference type="EMBL" id="CAF3702896.1"/>
    </source>
</evidence>
<feature type="compositionally biased region" description="Basic and acidic residues" evidence="13">
    <location>
        <begin position="475"/>
        <end position="485"/>
    </location>
</feature>
<evidence type="ECO:0000313" key="15">
    <source>
        <dbReference type="EMBL" id="CAF0778405.1"/>
    </source>
</evidence>
<evidence type="ECO:0000256" key="13">
    <source>
        <dbReference type="SAM" id="MobiDB-lite"/>
    </source>
</evidence>
<dbReference type="GO" id="GO:0003684">
    <property type="term" value="F:damaged DNA binding"/>
    <property type="evidence" value="ECO:0007669"/>
    <property type="project" value="TreeGrafter"/>
</dbReference>
<dbReference type="Pfam" id="PF07522">
    <property type="entry name" value="DRMBL"/>
    <property type="match status" value="1"/>
</dbReference>
<organism evidence="17 21">
    <name type="scientific">Rotaria sordida</name>
    <dbReference type="NCBI Taxonomy" id="392033"/>
    <lineage>
        <taxon>Eukaryota</taxon>
        <taxon>Metazoa</taxon>
        <taxon>Spiralia</taxon>
        <taxon>Gnathifera</taxon>
        <taxon>Rotifera</taxon>
        <taxon>Eurotatoria</taxon>
        <taxon>Bdelloidea</taxon>
        <taxon>Philodinida</taxon>
        <taxon>Philodinidae</taxon>
        <taxon>Rotaria</taxon>
    </lineage>
</organism>
<dbReference type="Proteomes" id="UP000663874">
    <property type="component" value="Unassembled WGS sequence"/>
</dbReference>
<evidence type="ECO:0000256" key="4">
    <source>
        <dbReference type="ARBA" id="ARBA00022759"/>
    </source>
</evidence>
<feature type="domain" description="DNA repair metallo-beta-lactamase" evidence="14">
    <location>
        <begin position="275"/>
        <end position="402"/>
    </location>
</feature>
<dbReference type="EMBL" id="CAJNOL010000073">
    <property type="protein sequence ID" value="CAF0817608.1"/>
    <property type="molecule type" value="Genomic_DNA"/>
</dbReference>
<keyword evidence="3" id="KW-0540">Nuclease</keyword>
<dbReference type="AlphaFoldDB" id="A0A813Y1G6"/>
<sequence length="639" mass="73454">MCTYHGIIEEYPLISIDSFETHNYTSTMFFITHIHMDHLVGLERPEFGKYVAKINAPIYMSEISKQLLSTMAPYRHLIPYFKSVPIDQPFALTIQSNDPVQAKKKEGANYDSMKNTLSSHTPHVGEAILVTCFGSGHCPGSVMIWIEGEHGNVLFTGDFRLYRGQAKRITHLHRRRTDNDKDETYIFKPIDNLYIDMTFFRPDILHIPTREVSCEALILWIKGLIADKSNEANIYFKTSARVGYEQIYRALYDGLGMRIHVEQGQYDFYACLPIIQECLTTDPNTTRLHACRTSASNFAQPCAFFRNCDKPIRVLLSIMWFTDQIAAGELLVEYHKYHSNFEQSVSTSSKRYFIGFQDYGGEGVDVSYSDKYLSYRLCYSLHSSFSEIADVLKTLKPKRATPISTPLISQLTPKRLFQIIDHYIQDPKNPKTSTTTTIKFNEKLQRKPINQQLQIKYRYESFQTKAEKKRKKKIVKEQQERKNNNDDLDLDTNDEADKLLLQRVNSLKESNNKKIKTDESNQIIRSISFDLLKSQDEKIEFENDSQKLKLEQLISPENSQSSQILPIELKSEDTSNLLIATDNLFSDIIPITNDQSIELPCTDGNRQRTSSDASSATVDYDFDTETCIALTSKSIDIDV</sequence>
<dbReference type="SUPFAM" id="SSF56281">
    <property type="entry name" value="Metallo-hydrolase/oxidoreductase"/>
    <property type="match status" value="1"/>
</dbReference>